<comment type="caution">
    <text evidence="2">The sequence shown here is derived from an EMBL/GenBank/DDBJ whole genome shotgun (WGS) entry which is preliminary data.</text>
</comment>
<protein>
    <recommendedName>
        <fullName evidence="1">SCP2 domain-containing protein</fullName>
    </recommendedName>
</protein>
<dbReference type="InterPro" id="IPR036527">
    <property type="entry name" value="SCP2_sterol-bd_dom_sf"/>
</dbReference>
<dbReference type="Gene3D" id="3.30.1050.10">
    <property type="entry name" value="SCP2 sterol-binding domain"/>
    <property type="match status" value="1"/>
</dbReference>
<reference evidence="2" key="2">
    <citation type="submission" date="2020-09" db="EMBL/GenBank/DDBJ databases">
        <authorList>
            <person name="Sun Q."/>
            <person name="Zhou Y."/>
        </authorList>
    </citation>
    <scope>NUCLEOTIDE SEQUENCE</scope>
    <source>
        <strain evidence="2">CGMCC 4.7312</strain>
    </source>
</reference>
<feature type="domain" description="SCP2" evidence="1">
    <location>
        <begin position="31"/>
        <end position="113"/>
    </location>
</feature>
<dbReference type="SUPFAM" id="SSF55718">
    <property type="entry name" value="SCP-like"/>
    <property type="match status" value="1"/>
</dbReference>
<keyword evidence="3" id="KW-1185">Reference proteome</keyword>
<evidence type="ECO:0000313" key="3">
    <source>
        <dbReference type="Proteomes" id="UP000608890"/>
    </source>
</evidence>
<organism evidence="2 3">
    <name type="scientific">Micromonospora sonchi</name>
    <dbReference type="NCBI Taxonomy" id="1763543"/>
    <lineage>
        <taxon>Bacteria</taxon>
        <taxon>Bacillati</taxon>
        <taxon>Actinomycetota</taxon>
        <taxon>Actinomycetes</taxon>
        <taxon>Micromonosporales</taxon>
        <taxon>Micromonosporaceae</taxon>
        <taxon>Micromonospora</taxon>
    </lineage>
</organism>
<reference evidence="2" key="1">
    <citation type="journal article" date="2014" name="Int. J. Syst. Evol. Microbiol.">
        <title>Complete genome sequence of Corynebacterium casei LMG S-19264T (=DSM 44701T), isolated from a smear-ripened cheese.</title>
        <authorList>
            <consortium name="US DOE Joint Genome Institute (JGI-PGF)"/>
            <person name="Walter F."/>
            <person name="Albersmeier A."/>
            <person name="Kalinowski J."/>
            <person name="Ruckert C."/>
        </authorList>
    </citation>
    <scope>NUCLEOTIDE SEQUENCE</scope>
    <source>
        <strain evidence="2">CGMCC 4.7312</strain>
    </source>
</reference>
<sequence length="113" mass="12522">MVATVDECRQALRDLADRLERNAETVRDRVDLDRTLACRVTDLETAFHGRITGGRLVELADGDDPKAKIAMSTTSDDLVALVRGDLDVTRAVASKRVSIKANPFDLMKLRKLL</sequence>
<proteinExistence type="predicted"/>
<dbReference type="Pfam" id="PF02036">
    <property type="entry name" value="SCP2"/>
    <property type="match status" value="1"/>
</dbReference>
<accession>A0A917X2S2</accession>
<dbReference type="AlphaFoldDB" id="A0A917X2S2"/>
<evidence type="ECO:0000259" key="1">
    <source>
        <dbReference type="Pfam" id="PF02036"/>
    </source>
</evidence>
<dbReference type="InterPro" id="IPR003033">
    <property type="entry name" value="SCP2_sterol-bd_dom"/>
</dbReference>
<gene>
    <name evidence="2" type="ORF">GCM10011608_55280</name>
</gene>
<name>A0A917X2S2_9ACTN</name>
<dbReference type="Proteomes" id="UP000608890">
    <property type="component" value="Unassembled WGS sequence"/>
</dbReference>
<evidence type="ECO:0000313" key="2">
    <source>
        <dbReference type="EMBL" id="GGM62980.1"/>
    </source>
</evidence>
<dbReference type="EMBL" id="BMNB01000039">
    <property type="protein sequence ID" value="GGM62980.1"/>
    <property type="molecule type" value="Genomic_DNA"/>
</dbReference>